<feature type="non-terminal residue" evidence="2">
    <location>
        <position position="188"/>
    </location>
</feature>
<keyword evidence="3" id="KW-1185">Reference proteome</keyword>
<feature type="transmembrane region" description="Helical" evidence="1">
    <location>
        <begin position="143"/>
        <end position="161"/>
    </location>
</feature>
<comment type="caution">
    <text evidence="2">The sequence shown here is derived from an EMBL/GenBank/DDBJ whole genome shotgun (WGS) entry which is preliminary data.</text>
</comment>
<keyword evidence="1" id="KW-0812">Transmembrane</keyword>
<feature type="transmembrane region" description="Helical" evidence="1">
    <location>
        <begin position="61"/>
        <end position="77"/>
    </location>
</feature>
<dbReference type="EMBL" id="RQTK01000725">
    <property type="protein sequence ID" value="RUS75608.1"/>
    <property type="molecule type" value="Genomic_DNA"/>
</dbReference>
<sequence length="188" mass="21026">MVFLRVLGIARLPSRLIVSLAGVNLVNTLALALHTSTVNSVLFSGNEEDCRFVGCLYHESNILFFYTLCCAIVERIIACNMASFYSRALPIIGPTVLVSPWAFWTSELLLMNAGVYDFDLGYECSSHHNLIYPHFTMATGERFAHGLALALVICLLLSILFNQQSSGDVWEINRSQFELKTTWVILKV</sequence>
<gene>
    <name evidence="2" type="ORF">EGW08_016634</name>
</gene>
<evidence type="ECO:0000313" key="2">
    <source>
        <dbReference type="EMBL" id="RUS75608.1"/>
    </source>
</evidence>
<feature type="transmembrane region" description="Helical" evidence="1">
    <location>
        <begin position="12"/>
        <end position="33"/>
    </location>
</feature>
<feature type="transmembrane region" description="Helical" evidence="1">
    <location>
        <begin position="84"/>
        <end position="104"/>
    </location>
</feature>
<evidence type="ECO:0000256" key="1">
    <source>
        <dbReference type="SAM" id="Phobius"/>
    </source>
</evidence>
<dbReference type="OrthoDB" id="6083252at2759"/>
<accession>A0A3S1AYR6</accession>
<reference evidence="2 3" key="1">
    <citation type="submission" date="2019-01" db="EMBL/GenBank/DDBJ databases">
        <title>A draft genome assembly of the solar-powered sea slug Elysia chlorotica.</title>
        <authorList>
            <person name="Cai H."/>
            <person name="Li Q."/>
            <person name="Fang X."/>
            <person name="Li J."/>
            <person name="Curtis N.E."/>
            <person name="Altenburger A."/>
            <person name="Shibata T."/>
            <person name="Feng M."/>
            <person name="Maeda T."/>
            <person name="Schwartz J.A."/>
            <person name="Shigenobu S."/>
            <person name="Lundholm N."/>
            <person name="Nishiyama T."/>
            <person name="Yang H."/>
            <person name="Hasebe M."/>
            <person name="Li S."/>
            <person name="Pierce S.K."/>
            <person name="Wang J."/>
        </authorList>
    </citation>
    <scope>NUCLEOTIDE SEQUENCE [LARGE SCALE GENOMIC DNA]</scope>
    <source>
        <strain evidence="2">EC2010</strain>
        <tissue evidence="2">Whole organism of an adult</tissue>
    </source>
</reference>
<keyword evidence="1" id="KW-0472">Membrane</keyword>
<dbReference type="AlphaFoldDB" id="A0A3S1AYR6"/>
<dbReference type="Proteomes" id="UP000271974">
    <property type="component" value="Unassembled WGS sequence"/>
</dbReference>
<keyword evidence="1" id="KW-1133">Transmembrane helix</keyword>
<proteinExistence type="predicted"/>
<name>A0A3S1AYR6_ELYCH</name>
<organism evidence="2 3">
    <name type="scientific">Elysia chlorotica</name>
    <name type="common">Eastern emerald elysia</name>
    <name type="synonym">Sea slug</name>
    <dbReference type="NCBI Taxonomy" id="188477"/>
    <lineage>
        <taxon>Eukaryota</taxon>
        <taxon>Metazoa</taxon>
        <taxon>Spiralia</taxon>
        <taxon>Lophotrochozoa</taxon>
        <taxon>Mollusca</taxon>
        <taxon>Gastropoda</taxon>
        <taxon>Heterobranchia</taxon>
        <taxon>Euthyneura</taxon>
        <taxon>Panpulmonata</taxon>
        <taxon>Sacoglossa</taxon>
        <taxon>Placobranchoidea</taxon>
        <taxon>Plakobranchidae</taxon>
        <taxon>Elysia</taxon>
    </lineage>
</organism>
<protein>
    <submittedName>
        <fullName evidence="2">Uncharacterized protein</fullName>
    </submittedName>
</protein>
<evidence type="ECO:0000313" key="3">
    <source>
        <dbReference type="Proteomes" id="UP000271974"/>
    </source>
</evidence>